<keyword evidence="2" id="KW-1185">Reference proteome</keyword>
<dbReference type="EMBL" id="BMAT01001912">
    <property type="protein sequence ID" value="GFR95343.1"/>
    <property type="molecule type" value="Genomic_DNA"/>
</dbReference>
<gene>
    <name evidence="1" type="ORF">ElyMa_000941800</name>
</gene>
<organism evidence="1 2">
    <name type="scientific">Elysia marginata</name>
    <dbReference type="NCBI Taxonomy" id="1093978"/>
    <lineage>
        <taxon>Eukaryota</taxon>
        <taxon>Metazoa</taxon>
        <taxon>Spiralia</taxon>
        <taxon>Lophotrochozoa</taxon>
        <taxon>Mollusca</taxon>
        <taxon>Gastropoda</taxon>
        <taxon>Heterobranchia</taxon>
        <taxon>Euthyneura</taxon>
        <taxon>Panpulmonata</taxon>
        <taxon>Sacoglossa</taxon>
        <taxon>Placobranchoidea</taxon>
        <taxon>Plakobranchidae</taxon>
        <taxon>Elysia</taxon>
    </lineage>
</organism>
<accession>A0AAV4HE64</accession>
<evidence type="ECO:0008006" key="3">
    <source>
        <dbReference type="Google" id="ProtNLM"/>
    </source>
</evidence>
<dbReference type="Proteomes" id="UP000762676">
    <property type="component" value="Unassembled WGS sequence"/>
</dbReference>
<reference evidence="1 2" key="1">
    <citation type="journal article" date="2021" name="Elife">
        <title>Chloroplast acquisition without the gene transfer in kleptoplastic sea slugs, Plakobranchus ocellatus.</title>
        <authorList>
            <person name="Maeda T."/>
            <person name="Takahashi S."/>
            <person name="Yoshida T."/>
            <person name="Shimamura S."/>
            <person name="Takaki Y."/>
            <person name="Nagai Y."/>
            <person name="Toyoda A."/>
            <person name="Suzuki Y."/>
            <person name="Arimoto A."/>
            <person name="Ishii H."/>
            <person name="Satoh N."/>
            <person name="Nishiyama T."/>
            <person name="Hasebe M."/>
            <person name="Maruyama T."/>
            <person name="Minagawa J."/>
            <person name="Obokata J."/>
            <person name="Shigenobu S."/>
        </authorList>
    </citation>
    <scope>NUCLEOTIDE SEQUENCE [LARGE SCALE GENOMIC DNA]</scope>
</reference>
<evidence type="ECO:0000313" key="2">
    <source>
        <dbReference type="Proteomes" id="UP000762676"/>
    </source>
</evidence>
<comment type="caution">
    <text evidence="1">The sequence shown here is derived from an EMBL/GenBank/DDBJ whole genome shotgun (WGS) entry which is preliminary data.</text>
</comment>
<evidence type="ECO:0000313" key="1">
    <source>
        <dbReference type="EMBL" id="GFR95343.1"/>
    </source>
</evidence>
<sequence length="167" mass="18479">MPDTSLRGRRTLTARKVRRSNEEPEDPVDASNVINLRKAGPPSGYFLYLVGLQNKLNSTVTSRVVSIQTRTADSTMLTTQYKTVHRTRGGMVSQCAGLPLSDGVSCGDYSISSSHCVLSLVHKDLIGWEYSNTQANHIVWPQHLLSLGPTVDYSGRKWTVTLSLHHK</sequence>
<protein>
    <recommendedName>
        <fullName evidence="3">FHA domain-containing protein</fullName>
    </recommendedName>
</protein>
<proteinExistence type="predicted"/>
<name>A0AAV4HE64_9GAST</name>
<dbReference type="AlphaFoldDB" id="A0AAV4HE64"/>